<dbReference type="EMBL" id="OZ034826">
    <property type="protein sequence ID" value="CAL1680996.1"/>
    <property type="molecule type" value="Genomic_DNA"/>
</dbReference>
<dbReference type="InterPro" id="IPR044822">
    <property type="entry name" value="Myb_DNA-bind_4"/>
</dbReference>
<protein>
    <recommendedName>
        <fullName evidence="2">Myb/SANT-like DNA-binding domain-containing protein</fullName>
    </recommendedName>
</protein>
<dbReference type="Gene3D" id="1.10.10.60">
    <property type="entry name" value="Homeodomain-like"/>
    <property type="match status" value="1"/>
</dbReference>
<reference evidence="3" key="1">
    <citation type="submission" date="2024-04" db="EMBL/GenBank/DDBJ databases">
        <authorList>
            <consortium name="Molecular Ecology Group"/>
        </authorList>
    </citation>
    <scope>NUCLEOTIDE SEQUENCE</scope>
</reference>
<dbReference type="PANTHER" id="PTHR47595:SF1">
    <property type="entry name" value="MYB_SANT-LIKE DNA-BINDING DOMAIN-CONTAINING PROTEIN"/>
    <property type="match status" value="1"/>
</dbReference>
<accession>A0AAV2NP30</accession>
<sequence length="308" mass="35340">MNNNIMLIKGRHQVVMTGDVPLFNSDGNLLVQDVQDNNIFVVPVCEETIKFFNLRLTENSSIHNSDSRNICMTEQPESIVSFAVSSATSSVAAAASSTVPSAASAAACWKDDNEVRCLIHLWQDHQNHFKTMKSRDVWSLISKDVIKTNPEWKQKTYIQCENKWKDIKRKYMETKDHNNKSGNDPKTCKFYKDLEEVLGEKPCVKPVSLASNLNKRHRTIINSKEQNDFDEIFEDSESSTSQSEEGLLKKKRKMTRVERELKDWSAALLADAKVREEARERRHREVIAESKVAIDIYKEMMGKLIDKL</sequence>
<dbReference type="AlphaFoldDB" id="A0AAV2NP30"/>
<evidence type="ECO:0000256" key="1">
    <source>
        <dbReference type="SAM" id="MobiDB-lite"/>
    </source>
</evidence>
<gene>
    <name evidence="3" type="ORF">LPLAT_LOCUS7161</name>
</gene>
<feature type="region of interest" description="Disordered" evidence="1">
    <location>
        <begin position="231"/>
        <end position="252"/>
    </location>
</feature>
<evidence type="ECO:0000313" key="4">
    <source>
        <dbReference type="Proteomes" id="UP001497644"/>
    </source>
</evidence>
<evidence type="ECO:0000313" key="3">
    <source>
        <dbReference type="EMBL" id="CAL1680996.1"/>
    </source>
</evidence>
<name>A0AAV2NP30_9HYME</name>
<evidence type="ECO:0000259" key="2">
    <source>
        <dbReference type="Pfam" id="PF13837"/>
    </source>
</evidence>
<feature type="domain" description="Myb/SANT-like DNA-binding" evidence="2">
    <location>
        <begin position="108"/>
        <end position="196"/>
    </location>
</feature>
<dbReference type="Pfam" id="PF13837">
    <property type="entry name" value="Myb_DNA-bind_4"/>
    <property type="match status" value="1"/>
</dbReference>
<dbReference type="PANTHER" id="PTHR47595">
    <property type="entry name" value="HEAT SHOCK 70 KDA PROTEIN 14"/>
    <property type="match status" value="1"/>
</dbReference>
<proteinExistence type="predicted"/>
<keyword evidence="4" id="KW-1185">Reference proteome</keyword>
<dbReference type="Proteomes" id="UP001497644">
    <property type="component" value="Chromosome 3"/>
</dbReference>
<organism evidence="3 4">
    <name type="scientific">Lasius platythorax</name>
    <dbReference type="NCBI Taxonomy" id="488582"/>
    <lineage>
        <taxon>Eukaryota</taxon>
        <taxon>Metazoa</taxon>
        <taxon>Ecdysozoa</taxon>
        <taxon>Arthropoda</taxon>
        <taxon>Hexapoda</taxon>
        <taxon>Insecta</taxon>
        <taxon>Pterygota</taxon>
        <taxon>Neoptera</taxon>
        <taxon>Endopterygota</taxon>
        <taxon>Hymenoptera</taxon>
        <taxon>Apocrita</taxon>
        <taxon>Aculeata</taxon>
        <taxon>Formicoidea</taxon>
        <taxon>Formicidae</taxon>
        <taxon>Formicinae</taxon>
        <taxon>Lasius</taxon>
        <taxon>Lasius</taxon>
    </lineage>
</organism>